<name>A0A919FI73_9MICO</name>
<evidence type="ECO:0000313" key="3">
    <source>
        <dbReference type="Proteomes" id="UP000627369"/>
    </source>
</evidence>
<sequence>MAEAMLHSHFPLQALLYGVVLHRYLRRRLPGYDPDTHLLDQRRPPRRPPGPGRDGAVAHLQRRRRTHRNRRARRAPRTADVVGEDDETVRLAVALAVRAVRQGSVCVDLGAFGPVGLVRLRG</sequence>
<reference evidence="2" key="2">
    <citation type="submission" date="2020-09" db="EMBL/GenBank/DDBJ databases">
        <authorList>
            <person name="Sun Q."/>
            <person name="Zhou Y."/>
        </authorList>
    </citation>
    <scope>NUCLEOTIDE SEQUENCE</scope>
    <source>
        <strain evidence="2">CGMCC 4.7398</strain>
    </source>
</reference>
<dbReference type="SUPFAM" id="SSF52980">
    <property type="entry name" value="Restriction endonuclease-like"/>
    <property type="match status" value="1"/>
</dbReference>
<feature type="compositionally biased region" description="Basic residues" evidence="1">
    <location>
        <begin position="60"/>
        <end position="76"/>
    </location>
</feature>
<feature type="region of interest" description="Disordered" evidence="1">
    <location>
        <begin position="31"/>
        <end position="79"/>
    </location>
</feature>
<gene>
    <name evidence="2" type="ORF">GCM10017772_03710</name>
</gene>
<dbReference type="RefSeq" id="WP_189667564.1">
    <property type="nucleotide sequence ID" value="NZ_BNAS01000001.1"/>
</dbReference>
<evidence type="ECO:0000313" key="2">
    <source>
        <dbReference type="EMBL" id="GHH65456.1"/>
    </source>
</evidence>
<dbReference type="AlphaFoldDB" id="A0A919FI73"/>
<accession>A0A919FI73</accession>
<organism evidence="2 3">
    <name type="scientific">Promicromonospora soli</name>
    <dbReference type="NCBI Taxonomy" id="2035533"/>
    <lineage>
        <taxon>Bacteria</taxon>
        <taxon>Bacillati</taxon>
        <taxon>Actinomycetota</taxon>
        <taxon>Actinomycetes</taxon>
        <taxon>Micrococcales</taxon>
        <taxon>Promicromonosporaceae</taxon>
        <taxon>Promicromonospora</taxon>
    </lineage>
</organism>
<dbReference type="Proteomes" id="UP000627369">
    <property type="component" value="Unassembled WGS sequence"/>
</dbReference>
<dbReference type="InterPro" id="IPR011604">
    <property type="entry name" value="PDDEXK-like_dom_sf"/>
</dbReference>
<protein>
    <submittedName>
        <fullName evidence="2">Uncharacterized protein</fullName>
    </submittedName>
</protein>
<dbReference type="InterPro" id="IPR011335">
    <property type="entry name" value="Restrct_endonuc-II-like"/>
</dbReference>
<proteinExistence type="predicted"/>
<comment type="caution">
    <text evidence="2">The sequence shown here is derived from an EMBL/GenBank/DDBJ whole genome shotgun (WGS) entry which is preliminary data.</text>
</comment>
<dbReference type="Gene3D" id="3.90.320.10">
    <property type="match status" value="1"/>
</dbReference>
<reference evidence="2" key="1">
    <citation type="journal article" date="2014" name="Int. J. Syst. Evol. Microbiol.">
        <title>Complete genome sequence of Corynebacterium casei LMG S-19264T (=DSM 44701T), isolated from a smear-ripened cheese.</title>
        <authorList>
            <consortium name="US DOE Joint Genome Institute (JGI-PGF)"/>
            <person name="Walter F."/>
            <person name="Albersmeier A."/>
            <person name="Kalinowski J."/>
            <person name="Ruckert C."/>
        </authorList>
    </citation>
    <scope>NUCLEOTIDE SEQUENCE</scope>
    <source>
        <strain evidence="2">CGMCC 4.7398</strain>
    </source>
</reference>
<feature type="compositionally biased region" description="Basic and acidic residues" evidence="1">
    <location>
        <begin position="34"/>
        <end position="43"/>
    </location>
</feature>
<dbReference type="EMBL" id="BNAS01000001">
    <property type="protein sequence ID" value="GHH65456.1"/>
    <property type="molecule type" value="Genomic_DNA"/>
</dbReference>
<keyword evidence="3" id="KW-1185">Reference proteome</keyword>
<evidence type="ECO:0000256" key="1">
    <source>
        <dbReference type="SAM" id="MobiDB-lite"/>
    </source>
</evidence>